<protein>
    <submittedName>
        <fullName evidence="4">MmgE/PrpD family protein</fullName>
    </submittedName>
</protein>
<feature type="domain" description="MmgE/PrpD C-terminal" evidence="3">
    <location>
        <begin position="271"/>
        <end position="422"/>
    </location>
</feature>
<dbReference type="Pfam" id="PF03972">
    <property type="entry name" value="MmgE_PrpD_N"/>
    <property type="match status" value="1"/>
</dbReference>
<accession>A0ABT1X3P2</accession>
<gene>
    <name evidence="4" type="ORF">NRP21_11755</name>
</gene>
<dbReference type="Proteomes" id="UP001524642">
    <property type="component" value="Unassembled WGS sequence"/>
</dbReference>
<sequence>MSAAEPLTVTRRLAARVAGLDADALLPEERLLVARAVLDTVSVGIAARDEPAARLATRRARAQGGGPCTLWTLSGTARARQEEAAWANGVMAHVLDFDDVTSSMRGHPSVAMLPAILALAEAEGLTVGDVTVAYVAGFEVIAALSVAMAAPHYALGWHSTATIGAIGAAAACARLLRLDETQVAHALGLAVTQAAGTRASFGTMAKSVQAGNANLTGLRAARLAEIGFDAAPDALGGALGFARLGGGKSLALPEECNARALIRHGLEVKKYPLCYATHRALDAVLHLRAEHGVTLDEVEAVHVHASPGALAPLIHHRPTTGLDAKFSMEYAIAAALADGALRLASFDDAAVRRPLIQAFLPRVTADEDVGDLLPRWAEVTLRLKDGRTLSMCRHALRGGAEDPLSEGELLAKAADCFAHGGGEATGAAALLAAFKDPRRAARSALREVLCGAVLEEAI</sequence>
<dbReference type="EMBL" id="JANJOU010000008">
    <property type="protein sequence ID" value="MCR0982724.1"/>
    <property type="molecule type" value="Genomic_DNA"/>
</dbReference>
<dbReference type="RefSeq" id="WP_257716389.1">
    <property type="nucleotide sequence ID" value="NZ_JANJOU010000008.1"/>
</dbReference>
<dbReference type="InterPro" id="IPR005656">
    <property type="entry name" value="MmgE_PrpD"/>
</dbReference>
<organism evidence="4 5">
    <name type="scientific">Roseomonas populi</name>
    <dbReference type="NCBI Taxonomy" id="3121582"/>
    <lineage>
        <taxon>Bacteria</taxon>
        <taxon>Pseudomonadati</taxon>
        <taxon>Pseudomonadota</taxon>
        <taxon>Alphaproteobacteria</taxon>
        <taxon>Acetobacterales</taxon>
        <taxon>Roseomonadaceae</taxon>
        <taxon>Roseomonas</taxon>
    </lineage>
</organism>
<dbReference type="Pfam" id="PF19305">
    <property type="entry name" value="MmgE_PrpD_C"/>
    <property type="match status" value="1"/>
</dbReference>
<evidence type="ECO:0000313" key="5">
    <source>
        <dbReference type="Proteomes" id="UP001524642"/>
    </source>
</evidence>
<dbReference type="PANTHER" id="PTHR16943">
    <property type="entry name" value="2-METHYLCITRATE DEHYDRATASE-RELATED"/>
    <property type="match status" value="1"/>
</dbReference>
<feature type="domain" description="MmgE/PrpD N-terminal" evidence="2">
    <location>
        <begin position="11"/>
        <end position="244"/>
    </location>
</feature>
<evidence type="ECO:0000259" key="3">
    <source>
        <dbReference type="Pfam" id="PF19305"/>
    </source>
</evidence>
<dbReference type="PANTHER" id="PTHR16943:SF8">
    <property type="entry name" value="2-METHYLCITRATE DEHYDRATASE"/>
    <property type="match status" value="1"/>
</dbReference>
<reference evidence="4 5" key="1">
    <citation type="submission" date="2022-06" db="EMBL/GenBank/DDBJ databases">
        <title>Roseomonas CN29.</title>
        <authorList>
            <person name="Cheng Y."/>
            <person name="He X."/>
        </authorList>
    </citation>
    <scope>NUCLEOTIDE SEQUENCE [LARGE SCALE GENOMIC DNA]</scope>
    <source>
        <strain evidence="4 5">CN29</strain>
    </source>
</reference>
<dbReference type="Gene3D" id="3.30.1330.120">
    <property type="entry name" value="2-methylcitrate dehydratase PrpD"/>
    <property type="match status" value="1"/>
</dbReference>
<dbReference type="InterPro" id="IPR045336">
    <property type="entry name" value="MmgE_PrpD_N"/>
</dbReference>
<evidence type="ECO:0000313" key="4">
    <source>
        <dbReference type="EMBL" id="MCR0982724.1"/>
    </source>
</evidence>
<comment type="caution">
    <text evidence="4">The sequence shown here is derived from an EMBL/GenBank/DDBJ whole genome shotgun (WGS) entry which is preliminary data.</text>
</comment>
<evidence type="ECO:0000259" key="2">
    <source>
        <dbReference type="Pfam" id="PF03972"/>
    </source>
</evidence>
<dbReference type="SUPFAM" id="SSF103378">
    <property type="entry name" value="2-methylcitrate dehydratase PrpD"/>
    <property type="match status" value="1"/>
</dbReference>
<name>A0ABT1X3P2_9PROT</name>
<dbReference type="InterPro" id="IPR042183">
    <property type="entry name" value="MmgE/PrpD_sf_1"/>
</dbReference>
<dbReference type="InterPro" id="IPR036148">
    <property type="entry name" value="MmgE/PrpD_sf"/>
</dbReference>
<dbReference type="InterPro" id="IPR045337">
    <property type="entry name" value="MmgE_PrpD_C"/>
</dbReference>
<keyword evidence="5" id="KW-1185">Reference proteome</keyword>
<comment type="similarity">
    <text evidence="1">Belongs to the PrpD family.</text>
</comment>
<dbReference type="Gene3D" id="1.10.4100.10">
    <property type="entry name" value="2-methylcitrate dehydratase PrpD"/>
    <property type="match status" value="1"/>
</dbReference>
<proteinExistence type="inferred from homology"/>
<evidence type="ECO:0000256" key="1">
    <source>
        <dbReference type="ARBA" id="ARBA00006174"/>
    </source>
</evidence>
<dbReference type="InterPro" id="IPR042188">
    <property type="entry name" value="MmgE/PrpD_sf_2"/>
</dbReference>